<sequence>MLSREWRPFDAMRTEVMAGQYLDTLEQAQGTATREAALRYKPAQYTVERPLGLGATLVGDGSSSMALSSSRTVRAPVRT</sequence>
<accession>A0A840WSW4</accession>
<dbReference type="Proteomes" id="UP000579647">
    <property type="component" value="Unassembled WGS sequence"/>
</dbReference>
<protein>
    <submittedName>
        <fullName evidence="1">Uncharacterized protein</fullName>
    </submittedName>
</protein>
<evidence type="ECO:0000313" key="1">
    <source>
        <dbReference type="EMBL" id="MBB5494706.1"/>
    </source>
</evidence>
<proteinExistence type="predicted"/>
<dbReference type="AlphaFoldDB" id="A0A840WSW4"/>
<keyword evidence="2" id="KW-1185">Reference proteome</keyword>
<reference evidence="1 2" key="1">
    <citation type="submission" date="2020-08" db="EMBL/GenBank/DDBJ databases">
        <title>Sequencing the genomes of 1000 actinobacteria strains.</title>
        <authorList>
            <person name="Klenk H.-P."/>
        </authorList>
    </citation>
    <scope>NUCLEOTIDE SEQUENCE [LARGE SCALE GENOMIC DNA]</scope>
    <source>
        <strain evidence="1 2">DSM 44598</strain>
    </source>
</reference>
<evidence type="ECO:0000313" key="2">
    <source>
        <dbReference type="Proteomes" id="UP000579647"/>
    </source>
</evidence>
<comment type="caution">
    <text evidence="1">The sequence shown here is derived from an EMBL/GenBank/DDBJ whole genome shotgun (WGS) entry which is preliminary data.</text>
</comment>
<dbReference type="EMBL" id="JACHDO010000001">
    <property type="protein sequence ID" value="MBB5494706.1"/>
    <property type="molecule type" value="Genomic_DNA"/>
</dbReference>
<gene>
    <name evidence="1" type="ORF">HNR07_005843</name>
</gene>
<name>A0A840WSW4_9ACTN</name>
<organism evidence="1 2">
    <name type="scientific">Nocardiopsis metallicus</name>
    <dbReference type="NCBI Taxonomy" id="179819"/>
    <lineage>
        <taxon>Bacteria</taxon>
        <taxon>Bacillati</taxon>
        <taxon>Actinomycetota</taxon>
        <taxon>Actinomycetes</taxon>
        <taxon>Streptosporangiales</taxon>
        <taxon>Nocardiopsidaceae</taxon>
        <taxon>Nocardiopsis</taxon>
    </lineage>
</organism>